<dbReference type="STRING" id="1095776.SAMN04515672_3713"/>
<evidence type="ECO:0000313" key="3">
    <source>
        <dbReference type="Proteomes" id="UP000198882"/>
    </source>
</evidence>
<evidence type="ECO:0000313" key="2">
    <source>
        <dbReference type="EMBL" id="SDK69824.1"/>
    </source>
</evidence>
<feature type="transmembrane region" description="Helical" evidence="1">
    <location>
        <begin position="54"/>
        <end position="74"/>
    </location>
</feature>
<evidence type="ECO:0000256" key="1">
    <source>
        <dbReference type="SAM" id="Phobius"/>
    </source>
</evidence>
<name>A0A1G9E148_9EURY</name>
<accession>A0A1G9E148</accession>
<keyword evidence="1" id="KW-0812">Transmembrane</keyword>
<dbReference type="Proteomes" id="UP000198882">
    <property type="component" value="Unassembled WGS sequence"/>
</dbReference>
<feature type="transmembrane region" description="Helical" evidence="1">
    <location>
        <begin position="80"/>
        <end position="104"/>
    </location>
</feature>
<proteinExistence type="predicted"/>
<keyword evidence="3" id="KW-1185">Reference proteome</keyword>
<organism evidence="2 3">
    <name type="scientific">Natronorubrum texcoconense</name>
    <dbReference type="NCBI Taxonomy" id="1095776"/>
    <lineage>
        <taxon>Archaea</taxon>
        <taxon>Methanobacteriati</taxon>
        <taxon>Methanobacteriota</taxon>
        <taxon>Stenosarchaea group</taxon>
        <taxon>Halobacteria</taxon>
        <taxon>Halobacteriales</taxon>
        <taxon>Natrialbaceae</taxon>
        <taxon>Natronorubrum</taxon>
    </lineage>
</organism>
<keyword evidence="1" id="KW-1133">Transmembrane helix</keyword>
<dbReference type="AlphaFoldDB" id="A0A1G9E148"/>
<protein>
    <submittedName>
        <fullName evidence="2">Uncharacterized protein</fullName>
    </submittedName>
</protein>
<sequence>MTASDEWATVRRDIRRRLPVSPRRIVTSPATLATFALLVVPFGLGWLETRLFSPLALPGYLLYGVGTAIGNAVAPRFDLWVYWVPFLGGSAGIAVIVGFGFEWWRERRTGDSMERL</sequence>
<feature type="transmembrane region" description="Helical" evidence="1">
    <location>
        <begin position="25"/>
        <end position="47"/>
    </location>
</feature>
<gene>
    <name evidence="2" type="ORF">SAMN04515672_3713</name>
</gene>
<reference evidence="3" key="1">
    <citation type="submission" date="2016-10" db="EMBL/GenBank/DDBJ databases">
        <authorList>
            <person name="Varghese N."/>
            <person name="Submissions S."/>
        </authorList>
    </citation>
    <scope>NUCLEOTIDE SEQUENCE [LARGE SCALE GENOMIC DNA]</scope>
    <source>
        <strain evidence="3">B4,CECT 8067,JCM 17497</strain>
    </source>
</reference>
<dbReference type="OrthoDB" id="247873at2157"/>
<dbReference type="EMBL" id="FNFE01000006">
    <property type="protein sequence ID" value="SDK69824.1"/>
    <property type="molecule type" value="Genomic_DNA"/>
</dbReference>
<dbReference type="RefSeq" id="WP_090310398.1">
    <property type="nucleotide sequence ID" value="NZ_FNFE01000006.1"/>
</dbReference>
<keyword evidence="1" id="KW-0472">Membrane</keyword>